<accession>A0ABV4WWC7</accession>
<dbReference type="SUPFAM" id="SSF52540">
    <property type="entry name" value="P-loop containing nucleoside triphosphate hydrolases"/>
    <property type="match status" value="1"/>
</dbReference>
<name>A0ABV4WWC7_9CYAN</name>
<dbReference type="Pfam" id="PF13175">
    <property type="entry name" value="AAA_15"/>
    <property type="match status" value="1"/>
</dbReference>
<evidence type="ECO:0000259" key="1">
    <source>
        <dbReference type="SMART" id="SM00382"/>
    </source>
</evidence>
<proteinExistence type="predicted"/>
<dbReference type="Gene3D" id="3.40.50.300">
    <property type="entry name" value="P-loop containing nucleotide triphosphate hydrolases"/>
    <property type="match status" value="1"/>
</dbReference>
<reference evidence="2 3" key="1">
    <citation type="submission" date="2024-09" db="EMBL/GenBank/DDBJ databases">
        <title>Floridaenema gen nov. (Aerosakkonemataceae, Aerosakkonematales ord. nov., Cyanobacteria) from benthic tropical and subtropical fresh waters, with the description of four new species.</title>
        <authorList>
            <person name="Moretto J.A."/>
            <person name="Berthold D.E."/>
            <person name="Lefler F.W."/>
            <person name="Huang I.-S."/>
            <person name="Laughinghouse H. IV."/>
        </authorList>
    </citation>
    <scope>NUCLEOTIDE SEQUENCE [LARGE SCALE GENOMIC DNA]</scope>
    <source>
        <strain evidence="2 3">BLCC-F167</strain>
    </source>
</reference>
<organism evidence="2 3">
    <name type="scientific">Floridaenema evergladense BLCC-F167</name>
    <dbReference type="NCBI Taxonomy" id="3153639"/>
    <lineage>
        <taxon>Bacteria</taxon>
        <taxon>Bacillati</taxon>
        <taxon>Cyanobacteriota</taxon>
        <taxon>Cyanophyceae</taxon>
        <taxon>Oscillatoriophycideae</taxon>
        <taxon>Aerosakkonematales</taxon>
        <taxon>Aerosakkonemataceae</taxon>
        <taxon>Floridanema</taxon>
        <taxon>Floridanema evergladense</taxon>
    </lineage>
</organism>
<protein>
    <submittedName>
        <fullName evidence="2">AAA family ATPase</fullName>
    </submittedName>
</protein>
<keyword evidence="3" id="KW-1185">Reference proteome</keyword>
<evidence type="ECO:0000313" key="2">
    <source>
        <dbReference type="EMBL" id="MFB2839424.1"/>
    </source>
</evidence>
<dbReference type="InterPro" id="IPR003593">
    <property type="entry name" value="AAA+_ATPase"/>
</dbReference>
<dbReference type="PANTHER" id="PTHR43581">
    <property type="entry name" value="ATP/GTP PHOSPHATASE"/>
    <property type="match status" value="1"/>
</dbReference>
<dbReference type="EMBL" id="JBHFNT010000305">
    <property type="protein sequence ID" value="MFB2839424.1"/>
    <property type="molecule type" value="Genomic_DNA"/>
</dbReference>
<sequence>MRIKQISVSGLFGIFDHVIPLNIDERITIIHGPNGFGKTAVLRLLNGLFNSRYSELKAIPFSNFRVDFDDDSSIEITKNINHLENAEKSNNIINFNFYKPNSETVCFTLENIKISLGIDFPIEILEETIPGLRQVAPKIWRYVPTGETLSLEEVLERFENLLPFEVKSREDSEWLRQLKSNIHVRLIESQRLLNLVPNRSSRMNYGTPSMLPTVSAYSDELAKFMRDKFTEYGTTSQSLDRTFPVRVVKQQSSPDLTEEQLRDQLNQLEETRSRLVAVGLLNKDENSDFQIQAEAIDENTKNILSVYVDDVEKKLSVFNDIANKIDLLKRIINNKFSYSYKQINFNKEKGFVFTARYDPSSTDSKTLSPADLSSGEQHELVLLYELLFKVKPGSLVLIDEPELSLHVGWQVQFLKDLQEITKLADLDILMATHSPDIIQDRWDLTVELKRPES</sequence>
<dbReference type="InterPro" id="IPR027417">
    <property type="entry name" value="P-loop_NTPase"/>
</dbReference>
<dbReference type="RefSeq" id="WP_413281697.1">
    <property type="nucleotide sequence ID" value="NZ_JBHFNT010000305.1"/>
</dbReference>
<comment type="caution">
    <text evidence="2">The sequence shown here is derived from an EMBL/GenBank/DDBJ whole genome shotgun (WGS) entry which is preliminary data.</text>
</comment>
<dbReference type="InterPro" id="IPR041685">
    <property type="entry name" value="AAA_GajA/Old/RecF-like"/>
</dbReference>
<dbReference type="PANTHER" id="PTHR43581:SF2">
    <property type="entry name" value="EXCINUCLEASE ATPASE SUBUNIT"/>
    <property type="match status" value="1"/>
</dbReference>
<evidence type="ECO:0000313" key="3">
    <source>
        <dbReference type="Proteomes" id="UP001576780"/>
    </source>
</evidence>
<gene>
    <name evidence="2" type="ORF">ACE1CA_33455</name>
</gene>
<dbReference type="Proteomes" id="UP001576780">
    <property type="component" value="Unassembled WGS sequence"/>
</dbReference>
<dbReference type="SMART" id="SM00382">
    <property type="entry name" value="AAA"/>
    <property type="match status" value="1"/>
</dbReference>
<feature type="domain" description="AAA+ ATPase" evidence="1">
    <location>
        <begin position="24"/>
        <end position="452"/>
    </location>
</feature>
<dbReference type="InterPro" id="IPR051396">
    <property type="entry name" value="Bact_Antivir_Def_Nuclease"/>
</dbReference>